<dbReference type="Proteomes" id="UP000036987">
    <property type="component" value="Unassembled WGS sequence"/>
</dbReference>
<name>A0A0K9NKH4_ZOSMR</name>
<dbReference type="EMBL" id="LFYR01002091">
    <property type="protein sequence ID" value="KMZ57271.1"/>
    <property type="molecule type" value="Genomic_DNA"/>
</dbReference>
<dbReference type="OrthoDB" id="676979at2759"/>
<dbReference type="InterPro" id="IPR013210">
    <property type="entry name" value="LRR_N_plant-typ"/>
</dbReference>
<evidence type="ECO:0000256" key="1">
    <source>
        <dbReference type="ARBA" id="ARBA00004251"/>
    </source>
</evidence>
<dbReference type="Gene3D" id="3.30.200.20">
    <property type="entry name" value="Phosphorylase Kinase, domain 1"/>
    <property type="match status" value="1"/>
</dbReference>
<evidence type="ECO:0000256" key="2">
    <source>
        <dbReference type="ARBA" id="ARBA00008684"/>
    </source>
</evidence>
<dbReference type="STRING" id="29655.A0A0K9NKH4"/>
<dbReference type="PANTHER" id="PTHR48005">
    <property type="entry name" value="LEUCINE RICH REPEAT KINASE 2"/>
    <property type="match status" value="1"/>
</dbReference>
<keyword evidence="15 22" id="KW-0675">Receptor</keyword>
<comment type="similarity">
    <text evidence="2">Belongs to the protein kinase superfamily. Ser/Thr protein kinase family.</text>
</comment>
<dbReference type="PROSITE" id="PS00108">
    <property type="entry name" value="PROTEIN_KINASE_ST"/>
    <property type="match status" value="1"/>
</dbReference>
<keyword evidence="8 20" id="KW-0732">Signal</keyword>
<comment type="catalytic activity">
    <reaction evidence="17">
        <text>L-threonyl-[protein] + ATP = O-phospho-L-threonyl-[protein] + ADP + H(+)</text>
        <dbReference type="Rhea" id="RHEA:46608"/>
        <dbReference type="Rhea" id="RHEA-COMP:11060"/>
        <dbReference type="Rhea" id="RHEA-COMP:11605"/>
        <dbReference type="ChEBI" id="CHEBI:15378"/>
        <dbReference type="ChEBI" id="CHEBI:30013"/>
        <dbReference type="ChEBI" id="CHEBI:30616"/>
        <dbReference type="ChEBI" id="CHEBI:61977"/>
        <dbReference type="ChEBI" id="CHEBI:456216"/>
        <dbReference type="EC" id="2.7.11.1"/>
    </reaction>
    <physiologicalReaction direction="left-to-right" evidence="17">
        <dbReference type="Rhea" id="RHEA:46609"/>
    </physiologicalReaction>
</comment>
<keyword evidence="16" id="KW-0325">Glycoprotein</keyword>
<evidence type="ECO:0000256" key="8">
    <source>
        <dbReference type="ARBA" id="ARBA00022729"/>
    </source>
</evidence>
<evidence type="ECO:0000313" key="22">
    <source>
        <dbReference type="EMBL" id="KMZ57271.1"/>
    </source>
</evidence>
<dbReference type="InterPro" id="IPR000719">
    <property type="entry name" value="Prot_kinase_dom"/>
</dbReference>
<sequence>MWVGRRERRASLVLGVFLFVFGVLSSFGNGDSNDGKTLLEIKKSFHHADIVLPDWSDVSHYCSWRGVTCENITFDAVLALNLSGLNIIGEISPAIGNLKHIVSIDVSQNRLFGQIPNAIGHCSSLQYLDLSFNNIYGDIPYSISKLNELNHLILKANQLVGPIPSALSQISNLKILDLAQNNLSGEIPSLIYWNEALSYIGLRGNNLEGTLSQDMCQLTSVWFFDVKNNSLTGNIPENIGNCTSFQVLDLSYNHLTGRIPYNIGFLQVATLSLQGNNLSGYIPPVIGLMQAIAVLDLSGNQLTGPIPPIFGNLTYTEKLYLQGNQLTGCIPSELGNMTSLHYLELNDNRLTGSIPQELGKLTDLFSLNVANNYLEGSIPENMSSCVNLNSLNVHGNRLNGSIPRVFEKLESMTYLNLSLNYLSGHIPVELSRIGNLDTLDISSNKLSGPIPSSIGDLEHLLKLNLSNNNIVGHIPSEFGNLRSIMEIYLSNNQLSGSIPHELGLLQNLNSLKAENNNLTGELVSLSNCFSLMSLNLSYNDFVGSIPTLNNFTRFSSDSFIGNPHLCGYWSDSSCQRSHSQESASMSKAAILGISLGGLVILLMILAAAFKPQRQPQFIQGSFHKPVCSVTPKLVILHMNMALHVYEDIMRMTENLNEKYIIGHGASSTVYKCVLKNCRPVAIKKPYSHPQSVKEFETELETVGSIKHRNLVSLQAYSLAPSGNLLFYDYMENGSLWDILHGSLKKKKNLDWNTRLQIALGAAQGLAYLHHDCSPRIIHRDVKSSNILLDKDFEAHLTDFGIAKCLCVSKAHTSTYVMGSIGYIDPEYARTSRLTEKSDVYSFGIVLLELLTGRKAVENEVNLHHLILAKAAENAVMETVAMEISDTCVDLGTVKKVFQLALLCAKKQPLDRPTMHEVTRVLTCFAQPVSDTKPQKQQSTQPSLPNYFDEYANLNKNNMTCSSSMSTSDGHLFLKFGEVISQNSE</sequence>
<evidence type="ECO:0000256" key="7">
    <source>
        <dbReference type="ARBA" id="ARBA00022692"/>
    </source>
</evidence>
<evidence type="ECO:0000313" key="23">
    <source>
        <dbReference type="Proteomes" id="UP000036987"/>
    </source>
</evidence>
<keyword evidence="14" id="KW-0472">Membrane</keyword>
<keyword evidence="4" id="KW-0723">Serine/threonine-protein kinase</keyword>
<dbReference type="InterPro" id="IPR001611">
    <property type="entry name" value="Leu-rich_rpt"/>
</dbReference>
<keyword evidence="9" id="KW-0677">Repeat</keyword>
<dbReference type="CDD" id="cd14066">
    <property type="entry name" value="STKc_IRAK"/>
    <property type="match status" value="1"/>
</dbReference>
<evidence type="ECO:0000256" key="17">
    <source>
        <dbReference type="ARBA" id="ARBA00048659"/>
    </source>
</evidence>
<dbReference type="FunFam" id="1.10.510.10:FF:000290">
    <property type="entry name" value="LRR receptor-like serine/threonine-protein kinase ERECTA"/>
    <property type="match status" value="1"/>
</dbReference>
<dbReference type="GO" id="GO:0016020">
    <property type="term" value="C:membrane"/>
    <property type="evidence" value="ECO:0000318"/>
    <property type="project" value="GO_Central"/>
</dbReference>
<protein>
    <recommendedName>
        <fullName evidence="3">non-specific serine/threonine protein kinase</fullName>
        <ecNumber evidence="3">2.7.11.1</ecNumber>
    </recommendedName>
</protein>
<dbReference type="Gene3D" id="1.10.510.10">
    <property type="entry name" value="Transferase(Phosphotransferase) domain 1"/>
    <property type="match status" value="1"/>
</dbReference>
<dbReference type="GO" id="GO:0005524">
    <property type="term" value="F:ATP binding"/>
    <property type="evidence" value="ECO:0007669"/>
    <property type="project" value="UniProtKB-UniRule"/>
</dbReference>
<dbReference type="Pfam" id="PF13855">
    <property type="entry name" value="LRR_8"/>
    <property type="match status" value="2"/>
</dbReference>
<dbReference type="Gene3D" id="3.80.10.10">
    <property type="entry name" value="Ribonuclease Inhibitor"/>
    <property type="match status" value="5"/>
</dbReference>
<dbReference type="AlphaFoldDB" id="A0A0K9NKH4"/>
<accession>A0A0K9NKH4</accession>
<dbReference type="FunFam" id="3.80.10.10:FF:000219">
    <property type="entry name" value="LRR receptor-like serine/threonine-protein kinase ERL1"/>
    <property type="match status" value="1"/>
</dbReference>
<keyword evidence="12 19" id="KW-0067">ATP-binding</keyword>
<keyword evidence="10 19" id="KW-0547">Nucleotide-binding</keyword>
<dbReference type="FunFam" id="3.30.200.20:FF:000288">
    <property type="entry name" value="LRR receptor-like serine/threonine-protein kinase ERECTA"/>
    <property type="match status" value="1"/>
</dbReference>
<evidence type="ECO:0000256" key="6">
    <source>
        <dbReference type="ARBA" id="ARBA00022679"/>
    </source>
</evidence>
<keyword evidence="23" id="KW-1185">Reference proteome</keyword>
<dbReference type="Pfam" id="PF08263">
    <property type="entry name" value="LRRNT_2"/>
    <property type="match status" value="1"/>
</dbReference>
<dbReference type="FunFam" id="3.80.10.10:FF:000077">
    <property type="entry name" value="LRR receptor-like serine/threonine-protein kinase ERL1"/>
    <property type="match status" value="1"/>
</dbReference>
<dbReference type="SMART" id="SM00369">
    <property type="entry name" value="LRR_TYP"/>
    <property type="match status" value="5"/>
</dbReference>
<dbReference type="InterPro" id="IPR032675">
    <property type="entry name" value="LRR_dom_sf"/>
</dbReference>
<dbReference type="InterPro" id="IPR008271">
    <property type="entry name" value="Ser/Thr_kinase_AS"/>
</dbReference>
<dbReference type="SUPFAM" id="SSF52047">
    <property type="entry name" value="RNI-like"/>
    <property type="match status" value="1"/>
</dbReference>
<evidence type="ECO:0000256" key="14">
    <source>
        <dbReference type="ARBA" id="ARBA00023136"/>
    </source>
</evidence>
<dbReference type="GO" id="GO:0010286">
    <property type="term" value="P:heat acclimation"/>
    <property type="evidence" value="ECO:0000318"/>
    <property type="project" value="GO_Central"/>
</dbReference>
<evidence type="ECO:0000256" key="19">
    <source>
        <dbReference type="PROSITE-ProRule" id="PRU10141"/>
    </source>
</evidence>
<keyword evidence="11 22" id="KW-0418">Kinase</keyword>
<keyword evidence="7" id="KW-0812">Transmembrane</keyword>
<comment type="catalytic activity">
    <reaction evidence="18">
        <text>L-seryl-[protein] + ATP = O-phospho-L-seryl-[protein] + ADP + H(+)</text>
        <dbReference type="Rhea" id="RHEA:17989"/>
        <dbReference type="Rhea" id="RHEA-COMP:9863"/>
        <dbReference type="Rhea" id="RHEA-COMP:11604"/>
        <dbReference type="ChEBI" id="CHEBI:15378"/>
        <dbReference type="ChEBI" id="CHEBI:29999"/>
        <dbReference type="ChEBI" id="CHEBI:30616"/>
        <dbReference type="ChEBI" id="CHEBI:83421"/>
        <dbReference type="ChEBI" id="CHEBI:456216"/>
        <dbReference type="EC" id="2.7.11.1"/>
    </reaction>
    <physiologicalReaction direction="left-to-right" evidence="18">
        <dbReference type="Rhea" id="RHEA:17990"/>
    </physiologicalReaction>
</comment>
<keyword evidence="5" id="KW-0433">Leucine-rich repeat</keyword>
<dbReference type="Pfam" id="PF00560">
    <property type="entry name" value="LRR_1"/>
    <property type="match status" value="6"/>
</dbReference>
<evidence type="ECO:0000259" key="21">
    <source>
        <dbReference type="PROSITE" id="PS50011"/>
    </source>
</evidence>
<dbReference type="GO" id="GO:0033612">
    <property type="term" value="F:receptor serine/threonine kinase binding"/>
    <property type="evidence" value="ECO:0000318"/>
    <property type="project" value="GO_Central"/>
</dbReference>
<feature type="chain" id="PRO_5005527142" description="non-specific serine/threonine protein kinase" evidence="20">
    <location>
        <begin position="31"/>
        <end position="984"/>
    </location>
</feature>
<dbReference type="GO" id="GO:0005886">
    <property type="term" value="C:plasma membrane"/>
    <property type="evidence" value="ECO:0007669"/>
    <property type="project" value="UniProtKB-SubCell"/>
</dbReference>
<dbReference type="FunFam" id="3.80.10.10:FF:000107">
    <property type="entry name" value="LRR receptor-like serine/threonine-protein kinase ERL1"/>
    <property type="match status" value="1"/>
</dbReference>
<gene>
    <name evidence="22" type="ORF">ZOSMA_87G00130</name>
</gene>
<dbReference type="OMA" id="RYCSWRG"/>
<evidence type="ECO:0000256" key="20">
    <source>
        <dbReference type="SAM" id="SignalP"/>
    </source>
</evidence>
<dbReference type="PROSITE" id="PS00107">
    <property type="entry name" value="PROTEIN_KINASE_ATP"/>
    <property type="match status" value="1"/>
</dbReference>
<dbReference type="GO" id="GO:0004674">
    <property type="term" value="F:protein serine/threonine kinase activity"/>
    <property type="evidence" value="ECO:0007669"/>
    <property type="project" value="UniProtKB-KW"/>
</dbReference>
<dbReference type="SUPFAM" id="SSF56112">
    <property type="entry name" value="Protein kinase-like (PK-like)"/>
    <property type="match status" value="1"/>
</dbReference>
<dbReference type="InterPro" id="IPR051420">
    <property type="entry name" value="Ser_Thr_Kinases_DiverseReg"/>
</dbReference>
<feature type="binding site" evidence="19">
    <location>
        <position position="684"/>
    </location>
    <ligand>
        <name>ATP</name>
        <dbReference type="ChEBI" id="CHEBI:30616"/>
    </ligand>
</feature>
<dbReference type="SUPFAM" id="SSF52058">
    <property type="entry name" value="L domain-like"/>
    <property type="match status" value="1"/>
</dbReference>
<dbReference type="PROSITE" id="PS50011">
    <property type="entry name" value="PROTEIN_KINASE_DOM"/>
    <property type="match status" value="1"/>
</dbReference>
<evidence type="ECO:0000256" key="3">
    <source>
        <dbReference type="ARBA" id="ARBA00012513"/>
    </source>
</evidence>
<dbReference type="InterPro" id="IPR003591">
    <property type="entry name" value="Leu-rich_rpt_typical-subtyp"/>
</dbReference>
<comment type="subcellular location">
    <subcellularLocation>
        <location evidence="1">Cell membrane</location>
        <topology evidence="1">Single-pass type I membrane protein</topology>
    </subcellularLocation>
</comment>
<evidence type="ECO:0000256" key="4">
    <source>
        <dbReference type="ARBA" id="ARBA00022527"/>
    </source>
</evidence>
<keyword evidence="13" id="KW-1133">Transmembrane helix</keyword>
<evidence type="ECO:0000256" key="5">
    <source>
        <dbReference type="ARBA" id="ARBA00022614"/>
    </source>
</evidence>
<dbReference type="PANTHER" id="PTHR48005:SF65">
    <property type="entry name" value="LEUCINE-RICH REPEAT RECEPTOR-LIKE SERINE_THREONINE_TYROSINE-PROTEIN KINASE SOBIR1"/>
    <property type="match status" value="1"/>
</dbReference>
<evidence type="ECO:0000256" key="9">
    <source>
        <dbReference type="ARBA" id="ARBA00022737"/>
    </source>
</evidence>
<dbReference type="EC" id="2.7.11.1" evidence="3"/>
<comment type="caution">
    <text evidence="22">The sequence shown here is derived from an EMBL/GenBank/DDBJ whole genome shotgun (WGS) entry which is preliminary data.</text>
</comment>
<organism evidence="22 23">
    <name type="scientific">Zostera marina</name>
    <name type="common">Eelgrass</name>
    <dbReference type="NCBI Taxonomy" id="29655"/>
    <lineage>
        <taxon>Eukaryota</taxon>
        <taxon>Viridiplantae</taxon>
        <taxon>Streptophyta</taxon>
        <taxon>Embryophyta</taxon>
        <taxon>Tracheophyta</taxon>
        <taxon>Spermatophyta</taxon>
        <taxon>Magnoliopsida</taxon>
        <taxon>Liliopsida</taxon>
        <taxon>Zosteraceae</taxon>
        <taxon>Zostera</taxon>
    </lineage>
</organism>
<reference evidence="23" key="1">
    <citation type="journal article" date="2016" name="Nature">
        <title>The genome of the seagrass Zostera marina reveals angiosperm adaptation to the sea.</title>
        <authorList>
            <person name="Olsen J.L."/>
            <person name="Rouze P."/>
            <person name="Verhelst B."/>
            <person name="Lin Y.-C."/>
            <person name="Bayer T."/>
            <person name="Collen J."/>
            <person name="Dattolo E."/>
            <person name="De Paoli E."/>
            <person name="Dittami S."/>
            <person name="Maumus F."/>
            <person name="Michel G."/>
            <person name="Kersting A."/>
            <person name="Lauritano C."/>
            <person name="Lohaus R."/>
            <person name="Toepel M."/>
            <person name="Tonon T."/>
            <person name="Vanneste K."/>
            <person name="Amirebrahimi M."/>
            <person name="Brakel J."/>
            <person name="Bostroem C."/>
            <person name="Chovatia M."/>
            <person name="Grimwood J."/>
            <person name="Jenkins J.W."/>
            <person name="Jueterbock A."/>
            <person name="Mraz A."/>
            <person name="Stam W.T."/>
            <person name="Tice H."/>
            <person name="Bornberg-Bauer E."/>
            <person name="Green P.J."/>
            <person name="Pearson G.A."/>
            <person name="Procaccini G."/>
            <person name="Duarte C.M."/>
            <person name="Schmutz J."/>
            <person name="Reusch T.B.H."/>
            <person name="Van de Peer Y."/>
        </authorList>
    </citation>
    <scope>NUCLEOTIDE SEQUENCE [LARGE SCALE GENOMIC DNA]</scope>
    <source>
        <strain evidence="23">cv. Finnish</strain>
    </source>
</reference>
<evidence type="ECO:0000256" key="11">
    <source>
        <dbReference type="ARBA" id="ARBA00022777"/>
    </source>
</evidence>
<dbReference type="SMART" id="SM00220">
    <property type="entry name" value="S_TKc"/>
    <property type="match status" value="1"/>
</dbReference>
<evidence type="ECO:0000256" key="10">
    <source>
        <dbReference type="ARBA" id="ARBA00022741"/>
    </source>
</evidence>
<dbReference type="InterPro" id="IPR017441">
    <property type="entry name" value="Protein_kinase_ATP_BS"/>
</dbReference>
<dbReference type="Pfam" id="PF00069">
    <property type="entry name" value="Pkinase"/>
    <property type="match status" value="1"/>
</dbReference>
<feature type="domain" description="Protein kinase" evidence="21">
    <location>
        <begin position="655"/>
        <end position="924"/>
    </location>
</feature>
<feature type="signal peptide" evidence="20">
    <location>
        <begin position="1"/>
        <end position="30"/>
    </location>
</feature>
<evidence type="ECO:0000256" key="16">
    <source>
        <dbReference type="ARBA" id="ARBA00023180"/>
    </source>
</evidence>
<dbReference type="PROSITE" id="PS51450">
    <property type="entry name" value="LRR"/>
    <property type="match status" value="2"/>
</dbReference>
<keyword evidence="6" id="KW-0808">Transferase</keyword>
<evidence type="ECO:0000256" key="13">
    <source>
        <dbReference type="ARBA" id="ARBA00022989"/>
    </source>
</evidence>
<dbReference type="InterPro" id="IPR011009">
    <property type="entry name" value="Kinase-like_dom_sf"/>
</dbReference>
<dbReference type="GO" id="GO:0001558">
    <property type="term" value="P:regulation of cell growth"/>
    <property type="evidence" value="ECO:0000318"/>
    <property type="project" value="GO_Central"/>
</dbReference>
<evidence type="ECO:0000256" key="12">
    <source>
        <dbReference type="ARBA" id="ARBA00022840"/>
    </source>
</evidence>
<evidence type="ECO:0000256" key="18">
    <source>
        <dbReference type="ARBA" id="ARBA00048977"/>
    </source>
</evidence>
<proteinExistence type="inferred from homology"/>
<evidence type="ECO:0000256" key="15">
    <source>
        <dbReference type="ARBA" id="ARBA00023170"/>
    </source>
</evidence>